<keyword evidence="8 11" id="KW-0067">ATP-binding</keyword>
<comment type="catalytic activity">
    <reaction evidence="9">
        <text>L-threonyl-[protein] + ATP = O-phospho-L-threonyl-[protein] + ADP + H(+)</text>
        <dbReference type="Rhea" id="RHEA:46608"/>
        <dbReference type="Rhea" id="RHEA-COMP:11060"/>
        <dbReference type="Rhea" id="RHEA-COMP:11605"/>
        <dbReference type="ChEBI" id="CHEBI:15378"/>
        <dbReference type="ChEBI" id="CHEBI:30013"/>
        <dbReference type="ChEBI" id="CHEBI:30616"/>
        <dbReference type="ChEBI" id="CHEBI:61977"/>
        <dbReference type="ChEBI" id="CHEBI:456216"/>
        <dbReference type="EC" id="2.7.11.1"/>
    </reaction>
</comment>
<dbReference type="CDD" id="cd14662">
    <property type="entry name" value="STKc_SnRK2"/>
    <property type="match status" value="1"/>
</dbReference>
<dbReference type="Gene3D" id="3.30.200.20">
    <property type="entry name" value="Phosphorylase Kinase, domain 1"/>
    <property type="match status" value="1"/>
</dbReference>
<feature type="compositionally biased region" description="Basic and acidic residues" evidence="12">
    <location>
        <begin position="529"/>
        <end position="549"/>
    </location>
</feature>
<dbReference type="GO" id="GO:0005524">
    <property type="term" value="F:ATP binding"/>
    <property type="evidence" value="ECO:0007669"/>
    <property type="project" value="UniProtKB-UniRule"/>
</dbReference>
<feature type="domain" description="Protein kinase" evidence="13">
    <location>
        <begin position="160"/>
        <end position="447"/>
    </location>
</feature>
<keyword evidence="4" id="KW-0808">Transferase</keyword>
<dbReference type="GO" id="GO:0004674">
    <property type="term" value="F:protein serine/threonine kinase activity"/>
    <property type="evidence" value="ECO:0007669"/>
    <property type="project" value="UniProtKB-KW"/>
</dbReference>
<dbReference type="Pfam" id="PF00069">
    <property type="entry name" value="Pkinase"/>
    <property type="match status" value="2"/>
</dbReference>
<evidence type="ECO:0000256" key="4">
    <source>
        <dbReference type="ARBA" id="ARBA00022679"/>
    </source>
</evidence>
<evidence type="ECO:0000256" key="2">
    <source>
        <dbReference type="ARBA" id="ARBA00022527"/>
    </source>
</evidence>
<evidence type="ECO:0000256" key="3">
    <source>
        <dbReference type="ARBA" id="ARBA00022553"/>
    </source>
</evidence>
<proteinExistence type="predicted"/>
<protein>
    <recommendedName>
        <fullName evidence="1">non-specific serine/threonine protein kinase</fullName>
        <ecNumber evidence="1">2.7.11.1</ecNumber>
    </recommendedName>
</protein>
<dbReference type="PANTHER" id="PTHR24343:SF372">
    <property type="entry name" value="SERINE_THREONINE-PROTEIN KINASE SAPK4"/>
    <property type="match status" value="1"/>
</dbReference>
<feature type="compositionally biased region" description="Basic residues" evidence="12">
    <location>
        <begin position="69"/>
        <end position="87"/>
    </location>
</feature>
<feature type="binding site" evidence="11">
    <location>
        <position position="189"/>
    </location>
    <ligand>
        <name>ATP</name>
        <dbReference type="ChEBI" id="CHEBI:30616"/>
    </ligand>
</feature>
<dbReference type="InterPro" id="IPR008271">
    <property type="entry name" value="Ser/Thr_kinase_AS"/>
</dbReference>
<dbReference type="EC" id="2.7.11.1" evidence="1"/>
<dbReference type="AlphaFoldDB" id="A0AAQ3WNS1"/>
<evidence type="ECO:0000256" key="7">
    <source>
        <dbReference type="ARBA" id="ARBA00022777"/>
    </source>
</evidence>
<keyword evidence="6 11" id="KW-0547">Nucleotide-binding</keyword>
<evidence type="ECO:0000256" key="1">
    <source>
        <dbReference type="ARBA" id="ARBA00012513"/>
    </source>
</evidence>
<evidence type="ECO:0000259" key="13">
    <source>
        <dbReference type="PROSITE" id="PS50011"/>
    </source>
</evidence>
<evidence type="ECO:0000256" key="12">
    <source>
        <dbReference type="SAM" id="MobiDB-lite"/>
    </source>
</evidence>
<evidence type="ECO:0000256" key="5">
    <source>
        <dbReference type="ARBA" id="ARBA00022682"/>
    </source>
</evidence>
<keyword evidence="2" id="KW-0723">Serine/threonine-protein kinase</keyword>
<dbReference type="Proteomes" id="UP001341281">
    <property type="component" value="Chromosome 04"/>
</dbReference>
<gene>
    <name evidence="14" type="ORF">U9M48_017012</name>
</gene>
<dbReference type="FunFam" id="3.30.200.20:FF:000045">
    <property type="entry name" value="Serine/threonine-protein kinase SRK2E"/>
    <property type="match status" value="1"/>
</dbReference>
<evidence type="ECO:0000256" key="6">
    <source>
        <dbReference type="ARBA" id="ARBA00022741"/>
    </source>
</evidence>
<keyword evidence="3" id="KW-0597">Phosphoprotein</keyword>
<dbReference type="Gene3D" id="1.10.510.10">
    <property type="entry name" value="Transferase(Phosphotransferase) domain 1"/>
    <property type="match status" value="1"/>
</dbReference>
<dbReference type="SMART" id="SM00220">
    <property type="entry name" value="S_TKc"/>
    <property type="match status" value="1"/>
</dbReference>
<feature type="region of interest" description="Disordered" evidence="12">
    <location>
        <begin position="487"/>
        <end position="549"/>
    </location>
</feature>
<accession>A0AAQ3WNS1</accession>
<comment type="catalytic activity">
    <reaction evidence="10">
        <text>L-seryl-[protein] + ATP = O-phospho-L-seryl-[protein] + ADP + H(+)</text>
        <dbReference type="Rhea" id="RHEA:17989"/>
        <dbReference type="Rhea" id="RHEA-COMP:9863"/>
        <dbReference type="Rhea" id="RHEA-COMP:11604"/>
        <dbReference type="ChEBI" id="CHEBI:15378"/>
        <dbReference type="ChEBI" id="CHEBI:29999"/>
        <dbReference type="ChEBI" id="CHEBI:30616"/>
        <dbReference type="ChEBI" id="CHEBI:83421"/>
        <dbReference type="ChEBI" id="CHEBI:456216"/>
        <dbReference type="EC" id="2.7.11.1"/>
    </reaction>
</comment>
<dbReference type="EMBL" id="CP144748">
    <property type="protein sequence ID" value="WVZ68020.1"/>
    <property type="molecule type" value="Genomic_DNA"/>
</dbReference>
<sequence>PTRPVRDTAHGTPSAGATRHPLLPVRVPVRRPPFAPSFPSARTLARRRCAPLLPPPPRSTAPLYNPRSPHAHAATRRPTRRKPRNQTHTHATFAAAAAAAHPLLLPLRCDQATAAFDGLTPTDCARTRTVVARAEGERVGPASPEGGGAEAEVEVAMDKYEAVRDIGSGNFGVARLMRNRETRELVAVKCIERGRRIDENVYREIINHRSLRHPNIIRFKEVILTPTHLMIVMEFAAGGELFDRICDRGRFSEDEARYFFQQLICGVSYCHFMQICHRDLKLENVLLDGSPAPRLKICDFGYSKSSLLHSRPKSAVGTPAYIAPEVLSRREYDGKVTWKLYLGIVYDFVQSLSALGAGTSSVLFVELADVWSCGVTLYVMLVGAYPFEDPDDPKNIRKTIEQIMQVQYTIPDYVHISTDCKHLLAHIFVANPMKRITMKDIKSHPWFLKNLPRELTETAQAMYYKRDNRVPSYSEQTSEEIMKIVQDARTMPKSPRSGSGYGWNNEYSDEEEEKEEEHRPDENEEEAEYDRRVKEVHASGELRMDALRI</sequence>
<evidence type="ECO:0000256" key="11">
    <source>
        <dbReference type="PROSITE-ProRule" id="PRU10141"/>
    </source>
</evidence>
<dbReference type="PROSITE" id="PS50011">
    <property type="entry name" value="PROTEIN_KINASE_DOM"/>
    <property type="match status" value="1"/>
</dbReference>
<keyword evidence="15" id="KW-1185">Reference proteome</keyword>
<dbReference type="PROSITE" id="PS00107">
    <property type="entry name" value="PROTEIN_KINASE_ATP"/>
    <property type="match status" value="1"/>
</dbReference>
<feature type="region of interest" description="Disordered" evidence="12">
    <location>
        <begin position="1"/>
        <end position="87"/>
    </location>
</feature>
<dbReference type="InterPro" id="IPR000719">
    <property type="entry name" value="Prot_kinase_dom"/>
</dbReference>
<organism evidence="14 15">
    <name type="scientific">Paspalum notatum var. saurae</name>
    <dbReference type="NCBI Taxonomy" id="547442"/>
    <lineage>
        <taxon>Eukaryota</taxon>
        <taxon>Viridiplantae</taxon>
        <taxon>Streptophyta</taxon>
        <taxon>Embryophyta</taxon>
        <taxon>Tracheophyta</taxon>
        <taxon>Spermatophyta</taxon>
        <taxon>Magnoliopsida</taxon>
        <taxon>Liliopsida</taxon>
        <taxon>Poales</taxon>
        <taxon>Poaceae</taxon>
        <taxon>PACMAD clade</taxon>
        <taxon>Panicoideae</taxon>
        <taxon>Andropogonodae</taxon>
        <taxon>Paspaleae</taxon>
        <taxon>Paspalinae</taxon>
        <taxon>Paspalum</taxon>
    </lineage>
</organism>
<name>A0AAQ3WNS1_PASNO</name>
<keyword evidence="5" id="KW-0938">Abscisic acid signaling pathway</keyword>
<evidence type="ECO:0000313" key="14">
    <source>
        <dbReference type="EMBL" id="WVZ68020.1"/>
    </source>
</evidence>
<evidence type="ECO:0000256" key="10">
    <source>
        <dbReference type="ARBA" id="ARBA00048679"/>
    </source>
</evidence>
<evidence type="ECO:0000256" key="8">
    <source>
        <dbReference type="ARBA" id="ARBA00022840"/>
    </source>
</evidence>
<dbReference type="InterPro" id="IPR011009">
    <property type="entry name" value="Kinase-like_dom_sf"/>
</dbReference>
<reference evidence="14 15" key="1">
    <citation type="submission" date="2024-02" db="EMBL/GenBank/DDBJ databases">
        <title>High-quality chromosome-scale genome assembly of Pensacola bahiagrass (Paspalum notatum Flugge var. saurae).</title>
        <authorList>
            <person name="Vega J.M."/>
            <person name="Podio M."/>
            <person name="Orjuela J."/>
            <person name="Siena L.A."/>
            <person name="Pessino S.C."/>
            <person name="Combes M.C."/>
            <person name="Mariac C."/>
            <person name="Albertini E."/>
            <person name="Pupilli F."/>
            <person name="Ortiz J.P.A."/>
            <person name="Leblanc O."/>
        </authorList>
    </citation>
    <scope>NUCLEOTIDE SEQUENCE [LARGE SCALE GENOMIC DNA]</scope>
    <source>
        <strain evidence="14">R1</strain>
        <tissue evidence="14">Leaf</tissue>
    </source>
</reference>
<dbReference type="SUPFAM" id="SSF56112">
    <property type="entry name" value="Protein kinase-like (PK-like)"/>
    <property type="match status" value="1"/>
</dbReference>
<dbReference type="PROSITE" id="PS00108">
    <property type="entry name" value="PROTEIN_KINASE_ST"/>
    <property type="match status" value="1"/>
</dbReference>
<evidence type="ECO:0000256" key="9">
    <source>
        <dbReference type="ARBA" id="ARBA00047899"/>
    </source>
</evidence>
<dbReference type="GO" id="GO:0009738">
    <property type="term" value="P:abscisic acid-activated signaling pathway"/>
    <property type="evidence" value="ECO:0007669"/>
    <property type="project" value="UniProtKB-KW"/>
</dbReference>
<dbReference type="InterPro" id="IPR017441">
    <property type="entry name" value="Protein_kinase_ATP_BS"/>
</dbReference>
<feature type="non-terminal residue" evidence="14">
    <location>
        <position position="549"/>
    </location>
</feature>
<dbReference type="PANTHER" id="PTHR24343">
    <property type="entry name" value="SERINE/THREONINE KINASE"/>
    <property type="match status" value="1"/>
</dbReference>
<evidence type="ECO:0000313" key="15">
    <source>
        <dbReference type="Proteomes" id="UP001341281"/>
    </source>
</evidence>
<keyword evidence="7" id="KW-0418">Kinase</keyword>